<name>A0A0A9HLB6_ARUDO</name>
<protein>
    <submittedName>
        <fullName evidence="2">Uncharacterized protein</fullName>
    </submittedName>
</protein>
<organism evidence="2">
    <name type="scientific">Arundo donax</name>
    <name type="common">Giant reed</name>
    <name type="synonym">Donax arundinaceus</name>
    <dbReference type="NCBI Taxonomy" id="35708"/>
    <lineage>
        <taxon>Eukaryota</taxon>
        <taxon>Viridiplantae</taxon>
        <taxon>Streptophyta</taxon>
        <taxon>Embryophyta</taxon>
        <taxon>Tracheophyta</taxon>
        <taxon>Spermatophyta</taxon>
        <taxon>Magnoliopsida</taxon>
        <taxon>Liliopsida</taxon>
        <taxon>Poales</taxon>
        <taxon>Poaceae</taxon>
        <taxon>PACMAD clade</taxon>
        <taxon>Arundinoideae</taxon>
        <taxon>Arundineae</taxon>
        <taxon>Arundo</taxon>
    </lineage>
</organism>
<feature type="chain" id="PRO_5002045353" evidence="1">
    <location>
        <begin position="26"/>
        <end position="87"/>
    </location>
</feature>
<reference evidence="2" key="2">
    <citation type="journal article" date="2015" name="Data Brief">
        <title>Shoot transcriptome of the giant reed, Arundo donax.</title>
        <authorList>
            <person name="Barrero R.A."/>
            <person name="Guerrero F.D."/>
            <person name="Moolhuijzen P."/>
            <person name="Goolsby J.A."/>
            <person name="Tidwell J."/>
            <person name="Bellgard S.E."/>
            <person name="Bellgard M.I."/>
        </authorList>
    </citation>
    <scope>NUCLEOTIDE SEQUENCE</scope>
    <source>
        <tissue evidence="2">Shoot tissue taken approximately 20 cm above the soil surface</tissue>
    </source>
</reference>
<feature type="signal peptide" evidence="1">
    <location>
        <begin position="1"/>
        <end position="25"/>
    </location>
</feature>
<evidence type="ECO:0000256" key="1">
    <source>
        <dbReference type="SAM" id="SignalP"/>
    </source>
</evidence>
<sequence>MLLFPGHLELVILAVFFVCRYKGKPKPKPKPKPKIGMLRQITAIGVHAQHHHYQQLLKRSHGTISVKLKNPTLQVVGSKSKLTGMIS</sequence>
<evidence type="ECO:0000313" key="2">
    <source>
        <dbReference type="EMBL" id="JAE33688.1"/>
    </source>
</evidence>
<proteinExistence type="predicted"/>
<keyword evidence="1" id="KW-0732">Signal</keyword>
<accession>A0A0A9HLB6</accession>
<reference evidence="2" key="1">
    <citation type="submission" date="2014-09" db="EMBL/GenBank/DDBJ databases">
        <authorList>
            <person name="Magalhaes I.L.F."/>
            <person name="Oliveira U."/>
            <person name="Santos F.R."/>
            <person name="Vidigal T.H.D.A."/>
            <person name="Brescovit A.D."/>
            <person name="Santos A.J."/>
        </authorList>
    </citation>
    <scope>NUCLEOTIDE SEQUENCE</scope>
    <source>
        <tissue evidence="2">Shoot tissue taken approximately 20 cm above the soil surface</tissue>
    </source>
</reference>
<dbReference type="EMBL" id="GBRH01164208">
    <property type="protein sequence ID" value="JAE33688.1"/>
    <property type="molecule type" value="Transcribed_RNA"/>
</dbReference>
<dbReference type="AlphaFoldDB" id="A0A0A9HLB6"/>